<protein>
    <submittedName>
        <fullName evidence="2">Polysaccharide deacetylase family protein</fullName>
    </submittedName>
</protein>
<dbReference type="GO" id="GO:0016810">
    <property type="term" value="F:hydrolase activity, acting on carbon-nitrogen (but not peptide) bonds"/>
    <property type="evidence" value="ECO:0007669"/>
    <property type="project" value="InterPro"/>
</dbReference>
<sequence length="325" mass="37485">MGKKKVLVCYGVDIDAVAGWLGSYGGEDSTSDISRGIWAGTIGTRRLLALFEKYGIKASWFIPGHTLETFPEECAMVRDAGHEIGLHGYSHENPADMTPEQQRDVLDKTWKMLTEFCGGKPPRGSVAPWWETSQEGTELLLSYGIEYDHSMSHHDCQAYWLRTGDSWTKIDYTKKAEEWMKPLVQGRETGLVEIPGSWYIDDLPPMMFIKNSANSHGWVNPRQVPISDWDVEDIWKDHFDYFYREYDEFIFPMTIHPDVSGRPHVLLMHERIIEHINNHEGVEWVTMAEMSDYFKSKNPVPDGALMPASREEVMKKYEEWKKTQA</sequence>
<dbReference type="PANTHER" id="PTHR47561:SF1">
    <property type="entry name" value="POLYSACCHARIDE DEACETYLASE FAMILY PROTEIN (AFU_ORTHOLOGUE AFUA_6G05030)"/>
    <property type="match status" value="1"/>
</dbReference>
<proteinExistence type="predicted"/>
<dbReference type="InterPro" id="IPR011330">
    <property type="entry name" value="Glyco_hydro/deAcase_b/a-brl"/>
</dbReference>
<keyword evidence="3" id="KW-1185">Reference proteome</keyword>
<comment type="caution">
    <text evidence="2">The sequence shown here is derived from an EMBL/GenBank/DDBJ whole genome shotgun (WGS) entry which is preliminary data.</text>
</comment>
<dbReference type="EMBL" id="WIGM01000533">
    <property type="protein sequence ID" value="KAF6822665.1"/>
    <property type="molecule type" value="Genomic_DNA"/>
</dbReference>
<evidence type="ECO:0000313" key="2">
    <source>
        <dbReference type="EMBL" id="KAF6822665.1"/>
    </source>
</evidence>
<dbReference type="InterPro" id="IPR002509">
    <property type="entry name" value="NODB_dom"/>
</dbReference>
<feature type="domain" description="NodB homology" evidence="1">
    <location>
        <begin position="29"/>
        <end position="285"/>
    </location>
</feature>
<dbReference type="CDD" id="cd10938">
    <property type="entry name" value="CE4_HpPgdA_like"/>
    <property type="match status" value="1"/>
</dbReference>
<evidence type="ECO:0000259" key="1">
    <source>
        <dbReference type="PROSITE" id="PS51677"/>
    </source>
</evidence>
<evidence type="ECO:0000313" key="3">
    <source>
        <dbReference type="Proteomes" id="UP000639643"/>
    </source>
</evidence>
<dbReference type="Proteomes" id="UP000639643">
    <property type="component" value="Unassembled WGS sequence"/>
</dbReference>
<dbReference type="GO" id="GO:0005975">
    <property type="term" value="P:carbohydrate metabolic process"/>
    <property type="evidence" value="ECO:0007669"/>
    <property type="project" value="InterPro"/>
</dbReference>
<accession>A0A8H6N7U9</accession>
<dbReference type="Pfam" id="PF01522">
    <property type="entry name" value="Polysacc_deac_1"/>
    <property type="match status" value="1"/>
</dbReference>
<dbReference type="InterPro" id="IPR037950">
    <property type="entry name" value="PgdA-like"/>
</dbReference>
<dbReference type="SUPFAM" id="SSF88713">
    <property type="entry name" value="Glycoside hydrolase/deacetylase"/>
    <property type="match status" value="1"/>
</dbReference>
<dbReference type="AlphaFoldDB" id="A0A8H6N7U9"/>
<dbReference type="Gene3D" id="3.20.20.370">
    <property type="entry name" value="Glycoside hydrolase/deacetylase"/>
    <property type="match status" value="1"/>
</dbReference>
<organism evidence="2 3">
    <name type="scientific">Colletotrichum musicola</name>
    <dbReference type="NCBI Taxonomy" id="2175873"/>
    <lineage>
        <taxon>Eukaryota</taxon>
        <taxon>Fungi</taxon>
        <taxon>Dikarya</taxon>
        <taxon>Ascomycota</taxon>
        <taxon>Pezizomycotina</taxon>
        <taxon>Sordariomycetes</taxon>
        <taxon>Hypocreomycetidae</taxon>
        <taxon>Glomerellales</taxon>
        <taxon>Glomerellaceae</taxon>
        <taxon>Colletotrichum</taxon>
        <taxon>Colletotrichum orchidearum species complex</taxon>
    </lineage>
</organism>
<gene>
    <name evidence="2" type="ORF">CMUS01_10994</name>
</gene>
<reference evidence="2" key="1">
    <citation type="journal article" date="2020" name="Phytopathology">
        <title>Genome Sequence Resources of Colletotrichum truncatum, C. plurivorum, C. musicola, and C. sojae: Four Species Pathogenic to Soybean (Glycine max).</title>
        <authorList>
            <person name="Rogerio F."/>
            <person name="Boufleur T.R."/>
            <person name="Ciampi-Guillardi M."/>
            <person name="Sukno S.A."/>
            <person name="Thon M.R."/>
            <person name="Massola Junior N.S."/>
            <person name="Baroncelli R."/>
        </authorList>
    </citation>
    <scope>NUCLEOTIDE SEQUENCE</scope>
    <source>
        <strain evidence="2">LFN0074</strain>
    </source>
</reference>
<dbReference type="PANTHER" id="PTHR47561">
    <property type="entry name" value="POLYSACCHARIDE DEACETYLASE FAMILY PROTEIN (AFU_ORTHOLOGUE AFUA_6G05030)"/>
    <property type="match status" value="1"/>
</dbReference>
<dbReference type="OrthoDB" id="3162524at2759"/>
<dbReference type="PROSITE" id="PS51677">
    <property type="entry name" value="NODB"/>
    <property type="match status" value="1"/>
</dbReference>
<name>A0A8H6N7U9_9PEZI</name>